<gene>
    <name evidence="7" type="ORF">GCM10007964_54820</name>
</gene>
<evidence type="ECO:0000256" key="3">
    <source>
        <dbReference type="ARBA" id="ARBA00022692"/>
    </source>
</evidence>
<evidence type="ECO:0000256" key="4">
    <source>
        <dbReference type="ARBA" id="ARBA00022989"/>
    </source>
</evidence>
<dbReference type="PANTHER" id="PTHR30086">
    <property type="entry name" value="ARGININE EXPORTER PROTEIN ARGO"/>
    <property type="match status" value="1"/>
</dbReference>
<keyword evidence="2" id="KW-1003">Cell membrane</keyword>
<feature type="transmembrane region" description="Helical" evidence="6">
    <location>
        <begin position="40"/>
        <end position="64"/>
    </location>
</feature>
<dbReference type="Proteomes" id="UP000645217">
    <property type="component" value="Unassembled WGS sequence"/>
</dbReference>
<dbReference type="Pfam" id="PF01810">
    <property type="entry name" value="LysE"/>
    <property type="match status" value="1"/>
</dbReference>
<evidence type="ECO:0000256" key="2">
    <source>
        <dbReference type="ARBA" id="ARBA00022475"/>
    </source>
</evidence>
<dbReference type="GO" id="GO:0005886">
    <property type="term" value="C:plasma membrane"/>
    <property type="evidence" value="ECO:0007669"/>
    <property type="project" value="UniProtKB-SubCell"/>
</dbReference>
<feature type="transmembrane region" description="Helical" evidence="6">
    <location>
        <begin position="70"/>
        <end position="91"/>
    </location>
</feature>
<evidence type="ECO:0000256" key="6">
    <source>
        <dbReference type="SAM" id="Phobius"/>
    </source>
</evidence>
<dbReference type="PANTHER" id="PTHR30086:SF19">
    <property type="entry name" value="THREONINE EFFLUX PROTEIN"/>
    <property type="match status" value="1"/>
</dbReference>
<keyword evidence="5 6" id="KW-0472">Membrane</keyword>
<accession>A0A917RFJ4</accession>
<reference evidence="7" key="1">
    <citation type="journal article" date="2014" name="Int. J. Syst. Evol. Microbiol.">
        <title>Complete genome sequence of Corynebacterium casei LMG S-19264T (=DSM 44701T), isolated from a smear-ripened cheese.</title>
        <authorList>
            <consortium name="US DOE Joint Genome Institute (JGI-PGF)"/>
            <person name="Walter F."/>
            <person name="Albersmeier A."/>
            <person name="Kalinowski J."/>
            <person name="Ruckert C."/>
        </authorList>
    </citation>
    <scope>NUCLEOTIDE SEQUENCE</scope>
    <source>
        <strain evidence="7">JCM 13064</strain>
    </source>
</reference>
<evidence type="ECO:0000313" key="8">
    <source>
        <dbReference type="Proteomes" id="UP000645217"/>
    </source>
</evidence>
<dbReference type="EMBL" id="BMNT01000034">
    <property type="protein sequence ID" value="GGL05600.1"/>
    <property type="molecule type" value="Genomic_DNA"/>
</dbReference>
<comment type="subcellular location">
    <subcellularLocation>
        <location evidence="1">Cell membrane</location>
        <topology evidence="1">Multi-pass membrane protein</topology>
    </subcellularLocation>
</comment>
<dbReference type="InterPro" id="IPR001123">
    <property type="entry name" value="LeuE-type"/>
</dbReference>
<keyword evidence="4 6" id="KW-1133">Transmembrane helix</keyword>
<evidence type="ECO:0000256" key="5">
    <source>
        <dbReference type="ARBA" id="ARBA00023136"/>
    </source>
</evidence>
<proteinExistence type="predicted"/>
<comment type="caution">
    <text evidence="7">The sequence shown here is derived from an EMBL/GenBank/DDBJ whole genome shotgun (WGS) entry which is preliminary data.</text>
</comment>
<keyword evidence="8" id="KW-1185">Reference proteome</keyword>
<feature type="transmembrane region" description="Helical" evidence="6">
    <location>
        <begin position="6"/>
        <end position="28"/>
    </location>
</feature>
<evidence type="ECO:0000256" key="1">
    <source>
        <dbReference type="ARBA" id="ARBA00004651"/>
    </source>
</evidence>
<dbReference type="AlphaFoldDB" id="A0A917RFJ4"/>
<protein>
    <submittedName>
        <fullName evidence="7">Lysine transporter LysE</fullName>
    </submittedName>
</protein>
<dbReference type="RefSeq" id="WP_189165923.1">
    <property type="nucleotide sequence ID" value="NZ_BMNT01000034.1"/>
</dbReference>
<dbReference type="GO" id="GO:0015171">
    <property type="term" value="F:amino acid transmembrane transporter activity"/>
    <property type="evidence" value="ECO:0007669"/>
    <property type="project" value="TreeGrafter"/>
</dbReference>
<organism evidence="7 8">
    <name type="scientific">Sphaerisporangium melleum</name>
    <dbReference type="NCBI Taxonomy" id="321316"/>
    <lineage>
        <taxon>Bacteria</taxon>
        <taxon>Bacillati</taxon>
        <taxon>Actinomycetota</taxon>
        <taxon>Actinomycetes</taxon>
        <taxon>Streptosporangiales</taxon>
        <taxon>Streptosporangiaceae</taxon>
        <taxon>Sphaerisporangium</taxon>
    </lineage>
</organism>
<reference evidence="7" key="2">
    <citation type="submission" date="2020-09" db="EMBL/GenBank/DDBJ databases">
        <authorList>
            <person name="Sun Q."/>
            <person name="Ohkuma M."/>
        </authorList>
    </citation>
    <scope>NUCLEOTIDE SEQUENCE</scope>
    <source>
        <strain evidence="7">JCM 13064</strain>
    </source>
</reference>
<feature type="transmembrane region" description="Helical" evidence="6">
    <location>
        <begin position="195"/>
        <end position="217"/>
    </location>
</feature>
<sequence length="247" mass="25395">MSWFALLPLLGIWTLAVISPGPDFVITLRYAAGRSWRSGLRVAAGVTTGIAVWALAALFGLTVVIERYEWLYTAGRVAGALFLVALGVATIRAARRAAPADTHGPATRAGAGADAAAVAESPRGSAGPDALPDEGAAAGEGFGRAGGTGPGSGFREWRVGLFTNLANPKALAFFGALFASLLPHGAGLAARAATLATMVAIAFAWFGIVSVLAATPVITRLYRRARRRLDIITGAIFIGMGGLLIPR</sequence>
<evidence type="ECO:0000313" key="7">
    <source>
        <dbReference type="EMBL" id="GGL05600.1"/>
    </source>
</evidence>
<feature type="transmembrane region" description="Helical" evidence="6">
    <location>
        <begin position="170"/>
        <end position="189"/>
    </location>
</feature>
<keyword evidence="3 6" id="KW-0812">Transmembrane</keyword>
<name>A0A917RFJ4_9ACTN</name>